<name>Q7R843_PLAYO</name>
<proteinExistence type="predicted"/>
<organism evidence="1 2">
    <name type="scientific">Plasmodium yoelii yoelii</name>
    <dbReference type="NCBI Taxonomy" id="73239"/>
    <lineage>
        <taxon>Eukaryota</taxon>
        <taxon>Sar</taxon>
        <taxon>Alveolata</taxon>
        <taxon>Apicomplexa</taxon>
        <taxon>Aconoidasida</taxon>
        <taxon>Haemosporida</taxon>
        <taxon>Plasmodiidae</taxon>
        <taxon>Plasmodium</taxon>
        <taxon>Plasmodium (Vinckeia)</taxon>
    </lineage>
</organism>
<dbReference type="Proteomes" id="UP000008553">
    <property type="component" value="Unassembled WGS sequence"/>
</dbReference>
<protein>
    <submittedName>
        <fullName evidence="1">Uncharacterized protein</fullName>
    </submittedName>
</protein>
<comment type="caution">
    <text evidence="1">The sequence shown here is derived from an EMBL/GenBank/DDBJ whole genome shotgun (WGS) entry which is preliminary data.</text>
</comment>
<dbReference type="EMBL" id="AABL01002689">
    <property type="protein sequence ID" value="EAA19793.1"/>
    <property type="molecule type" value="Genomic_DNA"/>
</dbReference>
<evidence type="ECO:0000313" key="2">
    <source>
        <dbReference type="Proteomes" id="UP000008553"/>
    </source>
</evidence>
<keyword evidence="2" id="KW-1185">Reference proteome</keyword>
<accession>Q7R843</accession>
<feature type="non-terminal residue" evidence="1">
    <location>
        <position position="1"/>
    </location>
</feature>
<dbReference type="InParanoid" id="Q7R843"/>
<dbReference type="AlphaFoldDB" id="Q7R843"/>
<reference evidence="1 2" key="1">
    <citation type="journal article" date="2002" name="Nature">
        <title>Genome sequence and comparative analysis of the model rodent malaria parasite Plasmodium yoelii yoelii.</title>
        <authorList>
            <person name="Carlton J.M."/>
            <person name="Angiuoli S.V."/>
            <person name="Suh B.B."/>
            <person name="Kooij T.W."/>
            <person name="Pertea M."/>
            <person name="Silva J.C."/>
            <person name="Ermolaeva M.D."/>
            <person name="Allen J.E."/>
            <person name="Selengut J.D."/>
            <person name="Koo H.L."/>
            <person name="Peterson J.D."/>
            <person name="Pop M."/>
            <person name="Kosack D.S."/>
            <person name="Shumway M.F."/>
            <person name="Bidwell S.L."/>
            <person name="Shallom S.J."/>
            <person name="van Aken S.E."/>
            <person name="Riedmuller S.B."/>
            <person name="Feldblyum T.V."/>
            <person name="Cho J.K."/>
            <person name="Quackenbush J."/>
            <person name="Sedegah M."/>
            <person name="Shoaibi A."/>
            <person name="Cummings L.M."/>
            <person name="Florens L."/>
            <person name="Yates J.R."/>
            <person name="Raine J.D."/>
            <person name="Sinden R.E."/>
            <person name="Harris M.A."/>
            <person name="Cunningham D.A."/>
            <person name="Preiser P.R."/>
            <person name="Bergman L.W."/>
            <person name="Vaidya A.B."/>
            <person name="van Lin L.H."/>
            <person name="Janse C.J."/>
            <person name="Waters A.P."/>
            <person name="Smith H.O."/>
            <person name="White O.R."/>
            <person name="Salzberg S.L."/>
            <person name="Venter J.C."/>
            <person name="Fraser C.M."/>
            <person name="Hoffman S.L."/>
            <person name="Gardner M.J."/>
            <person name="Carucci D.J."/>
        </authorList>
    </citation>
    <scope>NUCLEOTIDE SEQUENCE [LARGE SCALE GENOMIC DNA]</scope>
    <source>
        <strain evidence="1 2">17XNL</strain>
    </source>
</reference>
<gene>
    <name evidence="1" type="ORF">PY07380</name>
</gene>
<dbReference type="PaxDb" id="73239-Q7R843"/>
<evidence type="ECO:0000313" key="1">
    <source>
        <dbReference type="EMBL" id="EAA19793.1"/>
    </source>
</evidence>
<sequence>TIYIYIMFYEFRHSLQLYIVYFCLY</sequence>